<keyword evidence="3" id="KW-0963">Cytoplasm</keyword>
<dbReference type="GO" id="GO:0090307">
    <property type="term" value="P:mitotic spindle assembly"/>
    <property type="evidence" value="ECO:0007669"/>
    <property type="project" value="TreeGrafter"/>
</dbReference>
<dbReference type="PANTHER" id="PTHR47970">
    <property type="entry name" value="KINESIN-LIKE PROTEIN KIF11"/>
    <property type="match status" value="1"/>
</dbReference>
<keyword evidence="6 12" id="KW-0547">Nucleotide-binding</keyword>
<evidence type="ECO:0000256" key="10">
    <source>
        <dbReference type="ARBA" id="ARBA00034704"/>
    </source>
</evidence>
<feature type="domain" description="Kinesin motor" evidence="14">
    <location>
        <begin position="12"/>
        <end position="342"/>
    </location>
</feature>
<dbReference type="GO" id="GO:0031425">
    <property type="term" value="P:chloroplast RNA processing"/>
    <property type="evidence" value="ECO:0007669"/>
    <property type="project" value="UniProtKB-ARBA"/>
</dbReference>
<dbReference type="FunFam" id="1.25.40.10:FF:000231">
    <property type="entry name" value="Pentatricopeptide repeat-containing protein chloroplastic"/>
    <property type="match status" value="1"/>
</dbReference>
<dbReference type="PROSITE" id="PS51375">
    <property type="entry name" value="PPR"/>
    <property type="match status" value="3"/>
</dbReference>
<dbReference type="InterPro" id="IPR002885">
    <property type="entry name" value="PPR_rpt"/>
</dbReference>
<dbReference type="PROSITE" id="PS00411">
    <property type="entry name" value="KINESIN_MOTOR_1"/>
    <property type="match status" value="1"/>
</dbReference>
<dbReference type="Pfam" id="PF01535">
    <property type="entry name" value="PPR"/>
    <property type="match status" value="2"/>
</dbReference>
<dbReference type="InterPro" id="IPR047241">
    <property type="entry name" value="KIF11-like_kin_motor_dom"/>
</dbReference>
<dbReference type="PRINTS" id="PR00380">
    <property type="entry name" value="KINESINHEAVY"/>
</dbReference>
<dbReference type="Pfam" id="PF20430">
    <property type="entry name" value="Eplus_motif"/>
    <property type="match status" value="1"/>
</dbReference>
<dbReference type="PROSITE" id="PS50067">
    <property type="entry name" value="KINESIN_MOTOR_2"/>
    <property type="match status" value="1"/>
</dbReference>
<evidence type="ECO:0000256" key="7">
    <source>
        <dbReference type="ARBA" id="ARBA00022840"/>
    </source>
</evidence>
<organism evidence="15">
    <name type="scientific">Sesamum radiatum</name>
    <name type="common">Black benniseed</name>
    <dbReference type="NCBI Taxonomy" id="300843"/>
    <lineage>
        <taxon>Eukaryota</taxon>
        <taxon>Viridiplantae</taxon>
        <taxon>Streptophyta</taxon>
        <taxon>Embryophyta</taxon>
        <taxon>Tracheophyta</taxon>
        <taxon>Spermatophyta</taxon>
        <taxon>Magnoliopsida</taxon>
        <taxon>eudicotyledons</taxon>
        <taxon>Gunneridae</taxon>
        <taxon>Pentapetalae</taxon>
        <taxon>asterids</taxon>
        <taxon>lamiids</taxon>
        <taxon>Lamiales</taxon>
        <taxon>Pedaliaceae</taxon>
        <taxon>Sesamum</taxon>
    </lineage>
</organism>
<evidence type="ECO:0000256" key="8">
    <source>
        <dbReference type="ARBA" id="ARBA00023175"/>
    </source>
</evidence>
<dbReference type="CDD" id="cd01364">
    <property type="entry name" value="KISc_BimC_Eg5"/>
    <property type="match status" value="1"/>
</dbReference>
<reference evidence="15" key="1">
    <citation type="submission" date="2020-06" db="EMBL/GenBank/DDBJ databases">
        <authorList>
            <person name="Li T."/>
            <person name="Hu X."/>
            <person name="Zhang T."/>
            <person name="Song X."/>
            <person name="Zhang H."/>
            <person name="Dai N."/>
            <person name="Sheng W."/>
            <person name="Hou X."/>
            <person name="Wei L."/>
        </authorList>
    </citation>
    <scope>NUCLEOTIDE SEQUENCE</scope>
    <source>
        <strain evidence="15">G02</strain>
        <tissue evidence="15">Leaf</tissue>
    </source>
</reference>
<dbReference type="GO" id="GO:0005876">
    <property type="term" value="C:spindle microtubule"/>
    <property type="evidence" value="ECO:0007669"/>
    <property type="project" value="TreeGrafter"/>
</dbReference>
<evidence type="ECO:0000256" key="6">
    <source>
        <dbReference type="ARBA" id="ARBA00022741"/>
    </source>
</evidence>
<reference evidence="15" key="2">
    <citation type="journal article" date="2024" name="Plant">
        <title>Genomic evolution and insights into agronomic trait innovations of Sesamum species.</title>
        <authorList>
            <person name="Miao H."/>
            <person name="Wang L."/>
            <person name="Qu L."/>
            <person name="Liu H."/>
            <person name="Sun Y."/>
            <person name="Le M."/>
            <person name="Wang Q."/>
            <person name="Wei S."/>
            <person name="Zheng Y."/>
            <person name="Lin W."/>
            <person name="Duan Y."/>
            <person name="Cao H."/>
            <person name="Xiong S."/>
            <person name="Wang X."/>
            <person name="Wei L."/>
            <person name="Li C."/>
            <person name="Ma Q."/>
            <person name="Ju M."/>
            <person name="Zhao R."/>
            <person name="Li G."/>
            <person name="Mu C."/>
            <person name="Tian Q."/>
            <person name="Mei H."/>
            <person name="Zhang T."/>
            <person name="Gao T."/>
            <person name="Zhang H."/>
        </authorList>
    </citation>
    <scope>NUCLEOTIDE SEQUENCE</scope>
    <source>
        <strain evidence="15">G02</strain>
    </source>
</reference>
<dbReference type="Pfam" id="PF14432">
    <property type="entry name" value="DYW_deaminase"/>
    <property type="match status" value="1"/>
</dbReference>
<evidence type="ECO:0000313" key="15">
    <source>
        <dbReference type="EMBL" id="KAL0316087.1"/>
    </source>
</evidence>
<dbReference type="Gene3D" id="1.25.40.10">
    <property type="entry name" value="Tetratricopeptide repeat domain"/>
    <property type="match status" value="3"/>
</dbReference>
<dbReference type="Pfam" id="PF00225">
    <property type="entry name" value="Kinesin"/>
    <property type="match status" value="2"/>
</dbReference>
<dbReference type="GO" id="GO:0072686">
    <property type="term" value="C:mitotic spindle"/>
    <property type="evidence" value="ECO:0007669"/>
    <property type="project" value="TreeGrafter"/>
</dbReference>
<dbReference type="InterPro" id="IPR046848">
    <property type="entry name" value="E_motif"/>
</dbReference>
<dbReference type="InterPro" id="IPR027417">
    <property type="entry name" value="P-loop_NTPase"/>
</dbReference>
<feature type="repeat" description="PPR" evidence="13">
    <location>
        <begin position="1305"/>
        <end position="1335"/>
    </location>
</feature>
<evidence type="ECO:0000256" key="2">
    <source>
        <dbReference type="ARBA" id="ARBA00006643"/>
    </source>
</evidence>
<accession>A0AAW2LC60</accession>
<dbReference type="NCBIfam" id="TIGR00756">
    <property type="entry name" value="PPR"/>
    <property type="match status" value="2"/>
</dbReference>
<evidence type="ECO:0000256" key="1">
    <source>
        <dbReference type="ARBA" id="ARBA00004186"/>
    </source>
</evidence>
<dbReference type="PANTHER" id="PTHR47970:SF12">
    <property type="entry name" value="KINESIN FAMILY MEMBER 11"/>
    <property type="match status" value="1"/>
</dbReference>
<dbReference type="Pfam" id="PF20431">
    <property type="entry name" value="E_motif"/>
    <property type="match status" value="1"/>
</dbReference>
<dbReference type="InterPro" id="IPR011990">
    <property type="entry name" value="TPR-like_helical_dom_sf"/>
</dbReference>
<dbReference type="InterPro" id="IPR032867">
    <property type="entry name" value="DYW_dom"/>
</dbReference>
<evidence type="ECO:0000256" key="5">
    <source>
        <dbReference type="ARBA" id="ARBA00022737"/>
    </source>
</evidence>
<dbReference type="Pfam" id="PF13041">
    <property type="entry name" value="PPR_2"/>
    <property type="match status" value="1"/>
</dbReference>
<dbReference type="SMART" id="SM00129">
    <property type="entry name" value="KISc"/>
    <property type="match status" value="1"/>
</dbReference>
<dbReference type="GO" id="GO:0008574">
    <property type="term" value="F:plus-end-directed microtubule motor activity"/>
    <property type="evidence" value="ECO:0007669"/>
    <property type="project" value="TreeGrafter"/>
</dbReference>
<dbReference type="GO" id="GO:0005524">
    <property type="term" value="F:ATP binding"/>
    <property type="evidence" value="ECO:0007669"/>
    <property type="project" value="UniProtKB-UniRule"/>
</dbReference>
<comment type="subcellular location">
    <subcellularLocation>
        <location evidence="1">Cytoplasm</location>
        <location evidence="1">Cytoskeleton</location>
        <location evidence="1">Spindle</location>
    </subcellularLocation>
</comment>
<sequence>MSSRHEKEKGVNVQVLLRCRPFSEDELRNNAPQVVTCNEYQREVSVSQSIAGKHIDRVFTFDKVFGPNAQQKDLYEQAVVPIVNEVLEGFNCTIFAYGQTGTGKTYTMEGECKRSKSGPAGELPSEAGVIPRAVKQIFDTLEGQNAEYSVKVTFLELYNEEITDLLAPEELSKVALEDKQKKQLPLMEDGKGGVLVRGLEEEIVTSASEIFTLLERGSAKRRTAETLLNKQSSRSHSLFSITIHIKEATPEGEELIKCGKLNLVDLAGSENISRSGAREKVYQTVGSFLIHDIARDSKLTRLLRDSLGGRTKTCIIATVSPAVHCLEETLSTLDYAHRAKNIKNKPEVNQKMMKSTLIKDLYGEIERLKTGNLSALVSCRYEISEFLNLFDYGTQLIEELQAKYNDQVQLCSDLSNKLDVTQKNLNLTSKLLANTEDDLKRCQYSLKERDFIISEQKRAENALALQACVLRADLEKSQKDNASLFLKIAREDKLNADNRSIVNSFQADLSQQLGTLCDSLASSVSRQSEHLQSVENLCFCRIKEKVRSSRALYISHFEAVQNVVRLHKAGANAALEDLSALASSHSKSIEDFLAAEAIETKSVLDDLQETLSSHQGEMAHLVRELRQRFSASKEHLMSSSASIHGFLDKLFEESKNLECHANQVNEIQTNSIAEFRKAYEEQSRSEAEKLIADMTSLVSDCMRRQQEMVDARLGDLKDSAVGNKMFLDGHVSVMDGITTDLKRKWQDCFLQSESNFKDNADFSAAKHCRMELLLQKCVNSADTALMRWERTQESMNDMGNQHASSIASYVRFVSLCCRLCSIVLCMWLQKTRLAQASNVMSPARIMVEDDIKKSTEDIIQQFDGLSEQEKVSISEILTTSRTHSETLENLRREHSHQSACVEQHAINTFREKYMDYEPTGTTPIRCETDIPSKTTIESLRAMPMETLQDEFRENHSYESSQAKEPKQPLAPRAPLSQINYLYNAKIHTTKSRLLKPWTSISLNASIHRPQPNSSAAISRPASDSHIKETQISQFSETLDLKFFRKCKNLAQVHQVHGQVIVNGLIRDLSFANKILYGYTLHRALESASTLFCGISEKNSVSWSVMIGGYAKADDYVNCYSTFKEYMRSGDRLDNYTLPVVIRVLLVDMYAKCKIIGDATRLFDEMPKRDLVSWTVMIGACTECGNPEEALDLFDRMREEGVIPDKVAMVNVVNASAKLGVLHKAKIVDNYIQKMRFSLDVVLGTALVDMHAKCGSIELAREVFDRMGEKNVISWSTMIAAHGYHGEGQKALDLFHIMLRNGILPNNITFISLLYACSHSGLVEEGLRLFSIMQEEYEVRPDVKHFSCVVDLFGRAGKLDQAVTLIENMDIEKDAGLWGALLGACRIHGHVELARKVAESLLELQPQNAGHYVLLSNIYAKAGRWKQVAKVRELMTHQRIKKIPGWTWTEVDNKIHKFSVGDHTHPLSKEIYEELKCLSEKLELAGYVPDTNFVLHDIDEELKLGLLHTHSEKLAIAFGLISTPEGTPIRITKNLRVCGDCHTFTKFVSLVTIGWSSFAMQIDFTISRKEHALAEITECKASNVYSMTPPLNGLCSSKHLKH</sequence>
<dbReference type="InterPro" id="IPR036961">
    <property type="entry name" value="Kinesin_motor_dom_sf"/>
</dbReference>
<dbReference type="GO" id="GO:0008017">
    <property type="term" value="F:microtubule binding"/>
    <property type="evidence" value="ECO:0007669"/>
    <property type="project" value="InterPro"/>
</dbReference>
<dbReference type="GO" id="GO:0051231">
    <property type="term" value="P:spindle elongation"/>
    <property type="evidence" value="ECO:0007669"/>
    <property type="project" value="TreeGrafter"/>
</dbReference>
<comment type="function">
    <text evidence="11">Responsible for microtubule translocation. May be important for the organization of phragmoplast-specific arrays of microtubules. Plays an essential role in stabilizing the mitotic spindle. Required during mitotic cytokinesis.</text>
</comment>
<dbReference type="Gene3D" id="3.40.850.10">
    <property type="entry name" value="Kinesin motor domain"/>
    <property type="match status" value="1"/>
</dbReference>
<protein>
    <submittedName>
        <fullName evidence="15">Kinesin-like protein KIN-5C</fullName>
    </submittedName>
</protein>
<dbReference type="GO" id="GO:0007018">
    <property type="term" value="P:microtubule-based movement"/>
    <property type="evidence" value="ECO:0007669"/>
    <property type="project" value="InterPro"/>
</dbReference>
<comment type="similarity">
    <text evidence="10">Belongs to the TRAFAC class myosin-kinesin ATPase superfamily. Kinesin family. KIN-5/BimC subfamily.</text>
</comment>
<dbReference type="FunFam" id="3.40.850.10:FF:000019">
    <property type="entry name" value="Kinesin-like protein KIN-5D"/>
    <property type="match status" value="1"/>
</dbReference>
<evidence type="ECO:0000256" key="4">
    <source>
        <dbReference type="ARBA" id="ARBA00022701"/>
    </source>
</evidence>
<feature type="binding site" evidence="12">
    <location>
        <begin position="98"/>
        <end position="105"/>
    </location>
    <ligand>
        <name>ATP</name>
        <dbReference type="ChEBI" id="CHEBI:30616"/>
    </ligand>
</feature>
<dbReference type="InterPro" id="IPR046849">
    <property type="entry name" value="E2_motif"/>
</dbReference>
<name>A0AAW2LC60_SESRA</name>
<evidence type="ECO:0000256" key="11">
    <source>
        <dbReference type="ARBA" id="ARBA00046159"/>
    </source>
</evidence>
<evidence type="ECO:0000256" key="12">
    <source>
        <dbReference type="PROSITE-ProRule" id="PRU00283"/>
    </source>
</evidence>
<keyword evidence="5" id="KW-0677">Repeat</keyword>
<feature type="repeat" description="PPR" evidence="13">
    <location>
        <begin position="1270"/>
        <end position="1304"/>
    </location>
</feature>
<evidence type="ECO:0000256" key="13">
    <source>
        <dbReference type="PROSITE-ProRule" id="PRU00708"/>
    </source>
</evidence>
<dbReference type="FunFam" id="1.25.40.10:FF:001050">
    <property type="entry name" value="Pentatricopeptide repeat-containing protein At2g33760"/>
    <property type="match status" value="1"/>
</dbReference>
<proteinExistence type="inferred from homology"/>
<comment type="caution">
    <text evidence="15">The sequence shown here is derived from an EMBL/GenBank/DDBJ whole genome shotgun (WGS) entry which is preliminary data.</text>
</comment>
<feature type="repeat" description="PPR" evidence="13">
    <location>
        <begin position="1169"/>
        <end position="1203"/>
    </location>
</feature>
<dbReference type="InterPro" id="IPR019821">
    <property type="entry name" value="Kinesin_motor_CS"/>
</dbReference>
<dbReference type="EMBL" id="JACGWJ010000025">
    <property type="protein sequence ID" value="KAL0316087.1"/>
    <property type="molecule type" value="Genomic_DNA"/>
</dbReference>
<comment type="similarity">
    <text evidence="2">Belongs to the PPR family. PCMP-H subfamily.</text>
</comment>
<dbReference type="InterPro" id="IPR001752">
    <property type="entry name" value="Kinesin_motor_dom"/>
</dbReference>
<keyword evidence="9" id="KW-0206">Cytoskeleton</keyword>
<dbReference type="SUPFAM" id="SSF52540">
    <property type="entry name" value="P-loop containing nucleoside triphosphate hydrolases"/>
    <property type="match status" value="1"/>
</dbReference>
<dbReference type="GO" id="GO:0008270">
    <property type="term" value="F:zinc ion binding"/>
    <property type="evidence" value="ECO:0007669"/>
    <property type="project" value="InterPro"/>
</dbReference>
<keyword evidence="4" id="KW-0493">Microtubule</keyword>
<evidence type="ECO:0000256" key="9">
    <source>
        <dbReference type="ARBA" id="ARBA00023212"/>
    </source>
</evidence>
<keyword evidence="7 12" id="KW-0067">ATP-binding</keyword>
<gene>
    <name evidence="15" type="ORF">Sradi_5486900</name>
</gene>
<evidence type="ECO:0000256" key="3">
    <source>
        <dbReference type="ARBA" id="ARBA00022490"/>
    </source>
</evidence>
<dbReference type="InterPro" id="IPR047149">
    <property type="entry name" value="KIF11-like"/>
</dbReference>
<keyword evidence="8 12" id="KW-0505">Motor protein</keyword>
<evidence type="ECO:0000259" key="14">
    <source>
        <dbReference type="PROSITE" id="PS50067"/>
    </source>
</evidence>